<sequence>MTFSRDIDKLNKMILSESGTMMNFVKDDFAYYRRSFEQMYRSYFQRRMIVVGIALLIICAYLALIQEGFLLNLFLIAVLLVLFVWLYLRWQEVDQIIAEFEQENSEPIIYQIVEFEDYYAAKNKNGQQVRIKKNGNRNFPSANKKYTLMAGFKKAFFPKQPLFIFYYDMLENTYDEAYRIRRNGQTAFSKWSRYFSFRSFRASIGNGFRFILGNLFFLFLIYRLIRYLISLLRMFIQ</sequence>
<reference evidence="1 2" key="1">
    <citation type="submission" date="2018-06" db="EMBL/GenBank/DDBJ databases">
        <authorList>
            <consortium name="Pathogen Informatics"/>
            <person name="Doyle S."/>
        </authorList>
    </citation>
    <scope>NUCLEOTIDE SEQUENCE [LARGE SCALE GENOMIC DNA]</scope>
    <source>
        <strain evidence="1 2">NCTC12360</strain>
    </source>
</reference>
<dbReference type="Proteomes" id="UP000254807">
    <property type="component" value="Unassembled WGS sequence"/>
</dbReference>
<proteinExistence type="predicted"/>
<accession>A0A376GVA2</accession>
<organism evidence="1 2">
    <name type="scientific">Enterococcus gallinarum</name>
    <dbReference type="NCBI Taxonomy" id="1353"/>
    <lineage>
        <taxon>Bacteria</taxon>
        <taxon>Bacillati</taxon>
        <taxon>Bacillota</taxon>
        <taxon>Bacilli</taxon>
        <taxon>Lactobacillales</taxon>
        <taxon>Enterococcaceae</taxon>
        <taxon>Enterococcus</taxon>
    </lineage>
</organism>
<keyword evidence="2" id="KW-1185">Reference proteome</keyword>
<name>A0A376GVA2_ENTGA</name>
<dbReference type="AlphaFoldDB" id="A0A376GVA2"/>
<dbReference type="EMBL" id="UFYW01000001">
    <property type="protein sequence ID" value="STD81956.1"/>
    <property type="molecule type" value="Genomic_DNA"/>
</dbReference>
<evidence type="ECO:0000313" key="1">
    <source>
        <dbReference type="EMBL" id="STD81956.1"/>
    </source>
</evidence>
<protein>
    <submittedName>
        <fullName evidence="1">Uncharacterized protein</fullName>
    </submittedName>
</protein>
<dbReference type="OrthoDB" id="2174946at2"/>
<evidence type="ECO:0000313" key="2">
    <source>
        <dbReference type="Proteomes" id="UP000254807"/>
    </source>
</evidence>
<gene>
    <name evidence="1" type="ORF">NCTC12360_00374</name>
</gene>